<dbReference type="STRING" id="741276.A0A2S5B5S5"/>
<evidence type="ECO:0000256" key="6">
    <source>
        <dbReference type="SAM" id="MobiDB-lite"/>
    </source>
</evidence>
<feature type="transmembrane region" description="Helical" evidence="7">
    <location>
        <begin position="212"/>
        <end position="234"/>
    </location>
</feature>
<reference evidence="8 9" key="1">
    <citation type="journal article" date="2018" name="Front. Microbiol.">
        <title>Prospects for Fungal Bioremediation of Acidic Radioactive Waste Sites: Characterization and Genome Sequence of Rhodotorula taiwanensis MD1149.</title>
        <authorList>
            <person name="Tkavc R."/>
            <person name="Matrosova V.Y."/>
            <person name="Grichenko O.E."/>
            <person name="Gostincar C."/>
            <person name="Volpe R.P."/>
            <person name="Klimenkova P."/>
            <person name="Gaidamakova E.K."/>
            <person name="Zhou C.E."/>
            <person name="Stewart B.J."/>
            <person name="Lyman M.G."/>
            <person name="Malfatti S.A."/>
            <person name="Rubinfeld B."/>
            <person name="Courtot M."/>
            <person name="Singh J."/>
            <person name="Dalgard C.L."/>
            <person name="Hamilton T."/>
            <person name="Frey K.G."/>
            <person name="Gunde-Cimerman N."/>
            <person name="Dugan L."/>
            <person name="Daly M.J."/>
        </authorList>
    </citation>
    <scope>NUCLEOTIDE SEQUENCE [LARGE SCALE GENOMIC DNA]</scope>
    <source>
        <strain evidence="8 9">MD1149</strain>
    </source>
</reference>
<dbReference type="PROSITE" id="PS00218">
    <property type="entry name" value="AMINO_ACID_PERMEASE_1"/>
    <property type="match status" value="1"/>
</dbReference>
<comment type="subcellular location">
    <subcellularLocation>
        <location evidence="1">Membrane</location>
        <topology evidence="1">Multi-pass membrane protein</topology>
    </subcellularLocation>
</comment>
<feature type="transmembrane region" description="Helical" evidence="7">
    <location>
        <begin position="459"/>
        <end position="481"/>
    </location>
</feature>
<dbReference type="InterPro" id="IPR002293">
    <property type="entry name" value="AA/rel_permease1"/>
</dbReference>
<dbReference type="AlphaFoldDB" id="A0A2S5B5S5"/>
<evidence type="ECO:0000256" key="7">
    <source>
        <dbReference type="SAM" id="Phobius"/>
    </source>
</evidence>
<dbReference type="PIRSF" id="PIRSF006060">
    <property type="entry name" value="AA_transporter"/>
    <property type="match status" value="1"/>
</dbReference>
<evidence type="ECO:0000256" key="3">
    <source>
        <dbReference type="ARBA" id="ARBA00022692"/>
    </source>
</evidence>
<proteinExistence type="predicted"/>
<keyword evidence="5 7" id="KW-0472">Membrane</keyword>
<feature type="transmembrane region" description="Helical" evidence="7">
    <location>
        <begin position="487"/>
        <end position="508"/>
    </location>
</feature>
<evidence type="ECO:0000256" key="5">
    <source>
        <dbReference type="ARBA" id="ARBA00023136"/>
    </source>
</evidence>
<dbReference type="GO" id="GO:0006865">
    <property type="term" value="P:amino acid transport"/>
    <property type="evidence" value="ECO:0007669"/>
    <property type="project" value="InterPro"/>
</dbReference>
<feature type="transmembrane region" description="Helical" evidence="7">
    <location>
        <begin position="133"/>
        <end position="160"/>
    </location>
</feature>
<organism evidence="8 9">
    <name type="scientific">Rhodotorula taiwanensis</name>
    <dbReference type="NCBI Taxonomy" id="741276"/>
    <lineage>
        <taxon>Eukaryota</taxon>
        <taxon>Fungi</taxon>
        <taxon>Dikarya</taxon>
        <taxon>Basidiomycota</taxon>
        <taxon>Pucciniomycotina</taxon>
        <taxon>Microbotryomycetes</taxon>
        <taxon>Sporidiobolales</taxon>
        <taxon>Sporidiobolaceae</taxon>
        <taxon>Rhodotorula</taxon>
    </lineage>
</organism>
<dbReference type="GO" id="GO:0016020">
    <property type="term" value="C:membrane"/>
    <property type="evidence" value="ECO:0007669"/>
    <property type="project" value="UniProtKB-SubCell"/>
</dbReference>
<dbReference type="PANTHER" id="PTHR45649:SF14">
    <property type="entry name" value="GABA PERMEASE"/>
    <property type="match status" value="1"/>
</dbReference>
<evidence type="ECO:0000256" key="4">
    <source>
        <dbReference type="ARBA" id="ARBA00022989"/>
    </source>
</evidence>
<feature type="transmembrane region" description="Helical" evidence="7">
    <location>
        <begin position="180"/>
        <end position="200"/>
    </location>
</feature>
<feature type="transmembrane region" description="Helical" evidence="7">
    <location>
        <begin position="414"/>
        <end position="439"/>
    </location>
</feature>
<gene>
    <name evidence="8" type="ORF">BMF94_4860</name>
</gene>
<dbReference type="GO" id="GO:0022857">
    <property type="term" value="F:transmembrane transporter activity"/>
    <property type="evidence" value="ECO:0007669"/>
    <property type="project" value="InterPro"/>
</dbReference>
<feature type="transmembrane region" description="Helical" evidence="7">
    <location>
        <begin position="387"/>
        <end position="408"/>
    </location>
</feature>
<keyword evidence="4 7" id="KW-1133">Transmembrane helix</keyword>
<feature type="region of interest" description="Disordered" evidence="6">
    <location>
        <begin position="1"/>
        <end position="24"/>
    </location>
</feature>
<keyword evidence="2" id="KW-0813">Transport</keyword>
<dbReference type="Pfam" id="PF13520">
    <property type="entry name" value="AA_permease_2"/>
    <property type="match status" value="1"/>
</dbReference>
<dbReference type="InterPro" id="IPR004840">
    <property type="entry name" value="Amino_acid_permease_CS"/>
</dbReference>
<evidence type="ECO:0000256" key="1">
    <source>
        <dbReference type="ARBA" id="ARBA00004141"/>
    </source>
</evidence>
<feature type="transmembrane region" description="Helical" evidence="7">
    <location>
        <begin position="89"/>
        <end position="112"/>
    </location>
</feature>
<feature type="transmembrane region" description="Helical" evidence="7">
    <location>
        <begin position="343"/>
        <end position="366"/>
    </location>
</feature>
<sequence length="530" mass="57069">MTSSLDKSVSNTPSTAKDDADRYPAASAKPADFRSKVLAVGGVSGTYEELTGHKQELRVSMSVWYANMAPTTAVNGSLYTALISGGPIAVLWGWFIVAIISLAIAASLAELCSAWPHSAGQAMWAYNLAPPRWAPFLSFWTAWLNIAGGWALLAAGAFIFSSGTLALVSAFNPSYVEQRWHVVLVYIAVMLSCFVLNIFLVRVLDRMTATFAIINISVVIATIIALAACTPVHATPSFVFTGFINQTGWSSSGFAFLLGLLQSSFTIIGYDAATHLCEEAVDAGRLAPIAVFGGVAIVGVVGFVYIIALLFSIGDIDRVLAAPVPVVQIFQDSFGLNGAAAAYAFNLVILYLACAGIVCASSRAVWSMSRDRGFPLAKLFCRVNKSLRVPVWALGLQTVVPIILGIIYLGSEVIFYSFFQLTTIGYLASYFIPIALIFFRGRDLLPPAYWRLPDGIAKVCNAISLAYILFICVLFCMPNYYPVTPSNMNWTVAISAVAVLFGAIAWYAEVRRHYKGPASQVAHMDDPIAA</sequence>
<dbReference type="EMBL" id="PJQD01000058">
    <property type="protein sequence ID" value="POY72128.1"/>
    <property type="molecule type" value="Genomic_DNA"/>
</dbReference>
<feature type="transmembrane region" description="Helical" evidence="7">
    <location>
        <begin position="254"/>
        <end position="274"/>
    </location>
</feature>
<feature type="transmembrane region" description="Helical" evidence="7">
    <location>
        <begin position="63"/>
        <end position="83"/>
    </location>
</feature>
<evidence type="ECO:0000313" key="8">
    <source>
        <dbReference type="EMBL" id="POY72128.1"/>
    </source>
</evidence>
<dbReference type="PANTHER" id="PTHR45649">
    <property type="entry name" value="AMINO-ACID PERMEASE BAT1"/>
    <property type="match status" value="1"/>
</dbReference>
<dbReference type="Gene3D" id="1.20.1740.10">
    <property type="entry name" value="Amino acid/polyamine transporter I"/>
    <property type="match status" value="1"/>
</dbReference>
<feature type="transmembrane region" description="Helical" evidence="7">
    <location>
        <begin position="286"/>
        <end position="313"/>
    </location>
</feature>
<keyword evidence="3 7" id="KW-0812">Transmembrane</keyword>
<name>A0A2S5B5S5_9BASI</name>
<evidence type="ECO:0000313" key="9">
    <source>
        <dbReference type="Proteomes" id="UP000237144"/>
    </source>
</evidence>
<evidence type="ECO:0008006" key="10">
    <source>
        <dbReference type="Google" id="ProtNLM"/>
    </source>
</evidence>
<accession>A0A2S5B5S5</accession>
<evidence type="ECO:0000256" key="2">
    <source>
        <dbReference type="ARBA" id="ARBA00022448"/>
    </source>
</evidence>
<dbReference type="Proteomes" id="UP000237144">
    <property type="component" value="Unassembled WGS sequence"/>
</dbReference>
<protein>
    <recommendedName>
        <fullName evidence="10">Amino acid permease/ SLC12A domain-containing protein</fullName>
    </recommendedName>
</protein>
<comment type="caution">
    <text evidence="8">The sequence shown here is derived from an EMBL/GenBank/DDBJ whole genome shotgun (WGS) entry which is preliminary data.</text>
</comment>
<feature type="compositionally biased region" description="Polar residues" evidence="6">
    <location>
        <begin position="1"/>
        <end position="15"/>
    </location>
</feature>
<dbReference type="OrthoDB" id="3900342at2759"/>
<keyword evidence="9" id="KW-1185">Reference proteome</keyword>